<evidence type="ECO:0000256" key="1">
    <source>
        <dbReference type="SAM" id="MobiDB-lite"/>
    </source>
</evidence>
<feature type="region of interest" description="Disordered" evidence="1">
    <location>
        <begin position="27"/>
        <end position="62"/>
    </location>
</feature>
<dbReference type="Pfam" id="PF08811">
    <property type="entry name" value="DUF1800"/>
    <property type="match status" value="1"/>
</dbReference>
<gene>
    <name evidence="3" type="ORF">DRW07_04375</name>
</gene>
<evidence type="ECO:0000256" key="2">
    <source>
        <dbReference type="SAM" id="SignalP"/>
    </source>
</evidence>
<feature type="signal peptide" evidence="2">
    <location>
        <begin position="1"/>
        <end position="27"/>
    </location>
</feature>
<keyword evidence="2" id="KW-0732">Signal</keyword>
<dbReference type="Proteomes" id="UP000275281">
    <property type="component" value="Unassembled WGS sequence"/>
</dbReference>
<dbReference type="PANTHER" id="PTHR43737">
    <property type="entry name" value="BLL7424 PROTEIN"/>
    <property type="match status" value="1"/>
</dbReference>
<accession>A0A3N5YQU7</accession>
<comment type="caution">
    <text evidence="3">The sequence shown here is derived from an EMBL/GenBank/DDBJ whole genome shotgun (WGS) entry which is preliminary data.</text>
</comment>
<feature type="compositionally biased region" description="Pro residues" evidence="1">
    <location>
        <begin position="39"/>
        <end position="58"/>
    </location>
</feature>
<keyword evidence="4" id="KW-1185">Reference proteome</keyword>
<sequence length="572" mass="63581">MNTGNMLMAKWKLIILALGAVTIAACGGGSSDSSTTPSEPAPIPTTPPPPPPPPPEPEPTLEEKQRDAARLLNQATFGARLTDIETVVEIGVESWISQQFALPVTSAVDTLEMIDETKDDEELYRHHRVNAWWQSAVYAQDQLRQRVAFALSQIMVVSDRSSFGNDHYGMVTYYDVLVSGAFGNFRDLLEDVTLSPAMGMYLSMLGNEKPDTERNIRPDENYARELMQLFSIGLVELNQDGTIKRGIDNAPIPTYDQSTIEHYAHVFTGWHFAPTTEETWYRWWLNYDTESPMTPVEAYHDKAEKTLLSDVIVPANQTAQDDLAMALDSLFLHPNIGPFIGKQLIQKLVTSNPSAGYIARVAAAFDDNGLGVRGDMKAVITAILLDEEARSLDTPDESFGKLREPLIKIAHMMRALDATQEDGQIDLGYPDYFVNQAPQSAPSVFNFFSPSYSTPGELSDNNLVAPELQIMTETYVVRATNYFAYTALWSHSVEDPEPDQLVIDYTEEIAMLDSPQTLLDHLALLFLNGDMSAGMQEALLDVLAETETWKPEDRVANLVFLVLASPQYAVQK</sequence>
<dbReference type="EMBL" id="RPOK01000001">
    <property type="protein sequence ID" value="RPJ68641.1"/>
    <property type="molecule type" value="Genomic_DNA"/>
</dbReference>
<evidence type="ECO:0000313" key="4">
    <source>
        <dbReference type="Proteomes" id="UP000275281"/>
    </source>
</evidence>
<dbReference type="OrthoDB" id="9772295at2"/>
<name>A0A3N5YQU7_9ALTE</name>
<protein>
    <submittedName>
        <fullName evidence="3">DUF1800 domain-containing protein</fullName>
    </submittedName>
</protein>
<organism evidence="3 4">
    <name type="scientific">Alteromonas sediminis</name>
    <dbReference type="NCBI Taxonomy" id="2259342"/>
    <lineage>
        <taxon>Bacteria</taxon>
        <taxon>Pseudomonadati</taxon>
        <taxon>Pseudomonadota</taxon>
        <taxon>Gammaproteobacteria</taxon>
        <taxon>Alteromonadales</taxon>
        <taxon>Alteromonadaceae</taxon>
        <taxon>Alteromonas/Salinimonas group</taxon>
        <taxon>Alteromonas</taxon>
    </lineage>
</organism>
<dbReference type="InterPro" id="IPR014917">
    <property type="entry name" value="DUF1800"/>
</dbReference>
<evidence type="ECO:0000313" key="3">
    <source>
        <dbReference type="EMBL" id="RPJ68641.1"/>
    </source>
</evidence>
<proteinExistence type="predicted"/>
<feature type="chain" id="PRO_5018311825" evidence="2">
    <location>
        <begin position="28"/>
        <end position="572"/>
    </location>
</feature>
<dbReference type="PANTHER" id="PTHR43737:SF1">
    <property type="entry name" value="DUF1501 DOMAIN-CONTAINING PROTEIN"/>
    <property type="match status" value="1"/>
</dbReference>
<reference evidence="3 4" key="1">
    <citation type="submission" date="2018-11" db="EMBL/GenBank/DDBJ databases">
        <authorList>
            <person name="Ye M.-Q."/>
            <person name="Du Z.-J."/>
        </authorList>
    </citation>
    <scope>NUCLEOTIDE SEQUENCE [LARGE SCALE GENOMIC DNA]</scope>
    <source>
        <strain evidence="3 4">U0105</strain>
    </source>
</reference>
<dbReference type="AlphaFoldDB" id="A0A3N5YQU7"/>